<sequence>MTSDSSLDSDRSGRLDLPDLPDGTLVRSRVESDPTAPLSAALDRRLTGYAVLEPQDALLLDAEGAGVVAFEDGVPRFAYHTGTDRGGPAALADLAVPGPYDVALRESEAILADLAALDRSDLRVSPGQVADRLAGDPDLAERTREVAPPTRDDDGDAGDGADDDSAGASGASPSAVEAFLDDEAKIDAIREQAREEARERAEEWGLDGELE</sequence>
<organism evidence="3 4">
    <name type="scientific">Halorussus gelatinilyticus</name>
    <dbReference type="NCBI Taxonomy" id="2937524"/>
    <lineage>
        <taxon>Archaea</taxon>
        <taxon>Methanobacteriati</taxon>
        <taxon>Methanobacteriota</taxon>
        <taxon>Stenosarchaea group</taxon>
        <taxon>Halobacteria</taxon>
        <taxon>Halobacteriales</taxon>
        <taxon>Haladaptataceae</taxon>
        <taxon>Halorussus</taxon>
    </lineage>
</organism>
<evidence type="ECO:0000256" key="1">
    <source>
        <dbReference type="SAM" id="MobiDB-lite"/>
    </source>
</evidence>
<name>A0A8U0IFT7_9EURY</name>
<feature type="compositionally biased region" description="Basic and acidic residues" evidence="1">
    <location>
        <begin position="8"/>
        <end position="17"/>
    </location>
</feature>
<dbReference type="Pfam" id="PF26239">
    <property type="entry name" value="DUF8054"/>
    <property type="match status" value="1"/>
</dbReference>
<dbReference type="EMBL" id="CP096658">
    <property type="protein sequence ID" value="UPV98918.1"/>
    <property type="molecule type" value="Genomic_DNA"/>
</dbReference>
<keyword evidence="4" id="KW-1185">Reference proteome</keyword>
<feature type="compositionally biased region" description="Basic and acidic residues" evidence="1">
    <location>
        <begin position="182"/>
        <end position="203"/>
    </location>
</feature>
<reference evidence="3" key="1">
    <citation type="submission" date="2022-04" db="EMBL/GenBank/DDBJ databases">
        <title>Diverse halophilic archaea isolated from saline environments.</title>
        <authorList>
            <person name="Cui H.-L."/>
        </authorList>
    </citation>
    <scope>NUCLEOTIDE SEQUENCE</scope>
    <source>
        <strain evidence="3">XZYJT40</strain>
    </source>
</reference>
<proteinExistence type="predicted"/>
<protein>
    <recommendedName>
        <fullName evidence="2">DUF8054 domain-containing protein</fullName>
    </recommendedName>
</protein>
<dbReference type="GeneID" id="72190246"/>
<dbReference type="Proteomes" id="UP000830434">
    <property type="component" value="Chromosome"/>
</dbReference>
<evidence type="ECO:0000259" key="2">
    <source>
        <dbReference type="Pfam" id="PF26239"/>
    </source>
</evidence>
<evidence type="ECO:0000313" key="3">
    <source>
        <dbReference type="EMBL" id="UPV98918.1"/>
    </source>
</evidence>
<dbReference type="KEGG" id="haxz:M0R88_10285"/>
<accession>A0A8U0IFT7</accession>
<feature type="region of interest" description="Disordered" evidence="1">
    <location>
        <begin position="128"/>
        <end position="211"/>
    </location>
</feature>
<feature type="region of interest" description="Disordered" evidence="1">
    <location>
        <begin position="1"/>
        <end position="37"/>
    </location>
</feature>
<evidence type="ECO:0000313" key="4">
    <source>
        <dbReference type="Proteomes" id="UP000830434"/>
    </source>
</evidence>
<feature type="compositionally biased region" description="Basic and acidic residues" evidence="1">
    <location>
        <begin position="133"/>
        <end position="145"/>
    </location>
</feature>
<feature type="compositionally biased region" description="Acidic residues" evidence="1">
    <location>
        <begin position="153"/>
        <end position="165"/>
    </location>
</feature>
<dbReference type="AlphaFoldDB" id="A0A8U0IFT7"/>
<gene>
    <name evidence="3" type="ORF">M0R88_10285</name>
</gene>
<dbReference type="InterPro" id="IPR058367">
    <property type="entry name" value="DUF8054"/>
</dbReference>
<dbReference type="RefSeq" id="WP_248653422.1">
    <property type="nucleotide sequence ID" value="NZ_CP096658.1"/>
</dbReference>
<feature type="domain" description="DUF8054" evidence="2">
    <location>
        <begin position="20"/>
        <end position="206"/>
    </location>
</feature>